<dbReference type="GO" id="GO:0000266">
    <property type="term" value="P:mitochondrial fission"/>
    <property type="evidence" value="ECO:0007669"/>
    <property type="project" value="TreeGrafter"/>
</dbReference>
<name>A0A5N7CZK1_9EURO</name>
<dbReference type="Pfam" id="PF00350">
    <property type="entry name" value="Dynamin_N"/>
    <property type="match status" value="1"/>
</dbReference>
<dbReference type="EMBL" id="ML736830">
    <property type="protein sequence ID" value="KAE8399585.1"/>
    <property type="molecule type" value="Genomic_DNA"/>
</dbReference>
<dbReference type="GO" id="GO:0016559">
    <property type="term" value="P:peroxisome fission"/>
    <property type="evidence" value="ECO:0007669"/>
    <property type="project" value="TreeGrafter"/>
</dbReference>
<accession>A0A5N7CZK1</accession>
<dbReference type="AlphaFoldDB" id="A0A5N7CZK1"/>
<dbReference type="GO" id="GO:0008017">
    <property type="term" value="F:microtubule binding"/>
    <property type="evidence" value="ECO:0007669"/>
    <property type="project" value="TreeGrafter"/>
</dbReference>
<dbReference type="OrthoDB" id="415706at2759"/>
<protein>
    <submittedName>
        <fullName evidence="2">P-loop containing nucleoside triphosphate hydrolase protein</fullName>
    </submittedName>
</protein>
<dbReference type="GO" id="GO:0048312">
    <property type="term" value="P:intracellular distribution of mitochondria"/>
    <property type="evidence" value="ECO:0007669"/>
    <property type="project" value="TreeGrafter"/>
</dbReference>
<dbReference type="PANTHER" id="PTHR11566">
    <property type="entry name" value="DYNAMIN"/>
    <property type="match status" value="1"/>
</dbReference>
<dbReference type="InterPro" id="IPR027417">
    <property type="entry name" value="P-loop_NTPase"/>
</dbReference>
<reference evidence="2 3" key="1">
    <citation type="submission" date="2019-04" db="EMBL/GenBank/DDBJ databases">
        <authorList>
            <consortium name="DOE Joint Genome Institute"/>
            <person name="Mondo S."/>
            <person name="Kjaerbolling I."/>
            <person name="Vesth T."/>
            <person name="Frisvad J.C."/>
            <person name="Nybo J.L."/>
            <person name="Theobald S."/>
            <person name="Kildgaard S."/>
            <person name="Isbrandt T."/>
            <person name="Kuo A."/>
            <person name="Sato A."/>
            <person name="Lyhne E.K."/>
            <person name="Kogle M.E."/>
            <person name="Wiebenga A."/>
            <person name="Kun R.S."/>
            <person name="Lubbers R.J."/>
            <person name="Makela M.R."/>
            <person name="Barry K."/>
            <person name="Chovatia M."/>
            <person name="Clum A."/>
            <person name="Daum C."/>
            <person name="Haridas S."/>
            <person name="He G."/>
            <person name="LaButti K."/>
            <person name="Lipzen A."/>
            <person name="Riley R."/>
            <person name="Salamov A."/>
            <person name="Simmons B.A."/>
            <person name="Magnuson J.K."/>
            <person name="Henrissat B."/>
            <person name="Mortensen U.H."/>
            <person name="Larsen T.O."/>
            <person name="Devries R.P."/>
            <person name="Grigoriev I.V."/>
            <person name="Machida M."/>
            <person name="Baker S.E."/>
            <person name="Andersen M.R."/>
            <person name="Cantor M.N."/>
            <person name="Hua S.X."/>
        </authorList>
    </citation>
    <scope>NUCLEOTIDE SEQUENCE [LARGE SCALE GENOMIC DNA]</scope>
    <source>
        <strain evidence="2 3">CBS 119388</strain>
    </source>
</reference>
<dbReference type="GO" id="GO:0005739">
    <property type="term" value="C:mitochondrion"/>
    <property type="evidence" value="ECO:0007669"/>
    <property type="project" value="TreeGrafter"/>
</dbReference>
<dbReference type="GO" id="GO:0006897">
    <property type="term" value="P:endocytosis"/>
    <property type="evidence" value="ECO:0007669"/>
    <property type="project" value="TreeGrafter"/>
</dbReference>
<dbReference type="GO" id="GO:0016020">
    <property type="term" value="C:membrane"/>
    <property type="evidence" value="ECO:0007669"/>
    <property type="project" value="TreeGrafter"/>
</dbReference>
<keyword evidence="3" id="KW-1185">Reference proteome</keyword>
<dbReference type="InterPro" id="IPR022812">
    <property type="entry name" value="Dynamin"/>
</dbReference>
<organism evidence="2 3">
    <name type="scientific">Aspergillus pseudonomiae</name>
    <dbReference type="NCBI Taxonomy" id="1506151"/>
    <lineage>
        <taxon>Eukaryota</taxon>
        <taxon>Fungi</taxon>
        <taxon>Dikarya</taxon>
        <taxon>Ascomycota</taxon>
        <taxon>Pezizomycotina</taxon>
        <taxon>Eurotiomycetes</taxon>
        <taxon>Eurotiomycetidae</taxon>
        <taxon>Eurotiales</taxon>
        <taxon>Aspergillaceae</taxon>
        <taxon>Aspergillus</taxon>
        <taxon>Aspergillus subgen. Circumdati</taxon>
    </lineage>
</organism>
<dbReference type="Gene3D" id="3.40.50.300">
    <property type="entry name" value="P-loop containing nucleotide triphosphate hydrolases"/>
    <property type="match status" value="1"/>
</dbReference>
<evidence type="ECO:0000313" key="3">
    <source>
        <dbReference type="Proteomes" id="UP000325579"/>
    </source>
</evidence>
<proteinExistence type="predicted"/>
<dbReference type="SUPFAM" id="SSF52540">
    <property type="entry name" value="P-loop containing nucleoside triphosphate hydrolases"/>
    <property type="match status" value="1"/>
</dbReference>
<dbReference type="Proteomes" id="UP000325579">
    <property type="component" value="Unassembled WGS sequence"/>
</dbReference>
<dbReference type="PRINTS" id="PR00195">
    <property type="entry name" value="DYNAMIN"/>
</dbReference>
<dbReference type="GO" id="GO:0003924">
    <property type="term" value="F:GTPase activity"/>
    <property type="evidence" value="ECO:0007669"/>
    <property type="project" value="InterPro"/>
</dbReference>
<dbReference type="SMART" id="SM00053">
    <property type="entry name" value="DYNc"/>
    <property type="match status" value="1"/>
</dbReference>
<keyword evidence="2" id="KW-0378">Hydrolase</keyword>
<sequence>MVLRQFSTSSLEVLCTEERLDLLDSVDTLRLQGISHYISLPQIIVCAGGDIRSFVPGQKQHLHTHSTELVLRKSPHIGVRVSIAPHRSRSHVEQDTLSRFHDELAGFEGLPKLIDDAKAAMVSGPDHPHLTIVDLPGLIQSKTKLQSAANITHVQDAVQSYMKGPRSIILAVVSAENDFANQIVLRLARKANRSGHRTLGVITKPDILEGGFRLGWHVLKNMDTEKGTWSLCARREEEAKFFAKGIWGDLPPSQVELPSLIDDIQSKMDQSVKGFEKLGEPRTTLKEQRSYLLHISQYFQTLVKSGLDGSYNSPFFESAQLENGYQKRIRAVIQNLNEDFAQHIIENGHDRQICNGIEVNNTSDERLLITREEYLEHFTLYGLRLV</sequence>
<dbReference type="InterPro" id="IPR001401">
    <property type="entry name" value="Dynamin_GTPase"/>
</dbReference>
<dbReference type="GO" id="GO:0005874">
    <property type="term" value="C:microtubule"/>
    <property type="evidence" value="ECO:0007669"/>
    <property type="project" value="TreeGrafter"/>
</dbReference>
<evidence type="ECO:0000259" key="1">
    <source>
        <dbReference type="SMART" id="SM00053"/>
    </source>
</evidence>
<dbReference type="GeneID" id="43672790"/>
<dbReference type="PANTHER" id="PTHR11566:SF21">
    <property type="entry name" value="DYNAMIN RELATED PROTEIN 1, ISOFORM A"/>
    <property type="match status" value="1"/>
</dbReference>
<feature type="domain" description="Dynamin GTPase" evidence="1">
    <location>
        <begin position="16"/>
        <end position="240"/>
    </location>
</feature>
<dbReference type="InterPro" id="IPR045063">
    <property type="entry name" value="Dynamin_N"/>
</dbReference>
<gene>
    <name evidence="2" type="ORF">BDV37DRAFT_287417</name>
</gene>
<evidence type="ECO:0000313" key="2">
    <source>
        <dbReference type="EMBL" id="KAE8399585.1"/>
    </source>
</evidence>
<dbReference type="RefSeq" id="XP_031936904.1">
    <property type="nucleotide sequence ID" value="XM_032088099.1"/>
</dbReference>
<dbReference type="GO" id="GO:0005525">
    <property type="term" value="F:GTP binding"/>
    <property type="evidence" value="ECO:0007669"/>
    <property type="project" value="InterPro"/>
</dbReference>